<dbReference type="CDD" id="cd01283">
    <property type="entry name" value="cytidine_deaminase"/>
    <property type="match status" value="1"/>
</dbReference>
<dbReference type="GO" id="GO:0008270">
    <property type="term" value="F:zinc ion binding"/>
    <property type="evidence" value="ECO:0007669"/>
    <property type="project" value="TreeGrafter"/>
</dbReference>
<evidence type="ECO:0000256" key="1">
    <source>
        <dbReference type="ARBA" id="ARBA00006576"/>
    </source>
</evidence>
<dbReference type="Proteomes" id="UP000247980">
    <property type="component" value="Unassembled WGS sequence"/>
</dbReference>
<dbReference type="InterPro" id="IPR002125">
    <property type="entry name" value="CMP_dCMP_dom"/>
</dbReference>
<name>A0A2V5ILM3_9MICC</name>
<dbReference type="GO" id="GO:0004126">
    <property type="term" value="F:cytidine deaminase activity"/>
    <property type="evidence" value="ECO:0007669"/>
    <property type="project" value="UniProtKB-ARBA"/>
</dbReference>
<reference evidence="3 4" key="1">
    <citation type="submission" date="2018-05" db="EMBL/GenBank/DDBJ databases">
        <title>Genetic diversity of glacier-inhabiting Cryobacterium bacteria in China and description of Cryobacterium mengkeensis sp. nov. and Arthrobacter glacialis sp. nov.</title>
        <authorList>
            <person name="Liu Q."/>
            <person name="Xin Y.-H."/>
        </authorList>
    </citation>
    <scope>NUCLEOTIDE SEQUENCE [LARGE SCALE GENOMIC DNA]</scope>
    <source>
        <strain evidence="3 4">B7</strain>
    </source>
</reference>
<dbReference type="SUPFAM" id="SSF53927">
    <property type="entry name" value="Cytidine deaminase-like"/>
    <property type="match status" value="1"/>
</dbReference>
<dbReference type="InterPro" id="IPR016193">
    <property type="entry name" value="Cytidine_deaminase-like"/>
</dbReference>
<evidence type="ECO:0000313" key="4">
    <source>
        <dbReference type="Proteomes" id="UP000247980"/>
    </source>
</evidence>
<dbReference type="RefSeq" id="WP_110486280.1">
    <property type="nucleotide sequence ID" value="NZ_QJVC01000020.1"/>
</dbReference>
<keyword evidence="4" id="KW-1185">Reference proteome</keyword>
<dbReference type="InterPro" id="IPR050202">
    <property type="entry name" value="Cyt/Deoxycyt_deaminase"/>
</dbReference>
<evidence type="ECO:0000313" key="3">
    <source>
        <dbReference type="EMBL" id="PYI37539.1"/>
    </source>
</evidence>
<sequence>MTNLFPPSALALSDIENALVDFARNTIDATTDAGPNEDGIHTMGAAVRAADGRMFAGVNLFHFTGGPCAELVALGAARAAGATELTHIVAVGNHGRGVKNPCGRDRQILADHYPKIRVIMTTGQDLVSVSAGDLLPFGYDAKAEQL</sequence>
<organism evidence="3 4">
    <name type="scientific">Arthrobacter psychrolactophilus</name>
    <dbReference type="NCBI Taxonomy" id="92442"/>
    <lineage>
        <taxon>Bacteria</taxon>
        <taxon>Bacillati</taxon>
        <taxon>Actinomycetota</taxon>
        <taxon>Actinomycetes</taxon>
        <taxon>Micrococcales</taxon>
        <taxon>Micrococcaceae</taxon>
        <taxon>Arthrobacter</taxon>
    </lineage>
</organism>
<comment type="similarity">
    <text evidence="1">Belongs to the cytidine and deoxycytidylate deaminase family.</text>
</comment>
<comment type="caution">
    <text evidence="3">The sequence shown here is derived from an EMBL/GenBank/DDBJ whole genome shotgun (WGS) entry which is preliminary data.</text>
</comment>
<dbReference type="EMBL" id="QJVC01000020">
    <property type="protein sequence ID" value="PYI37539.1"/>
    <property type="molecule type" value="Genomic_DNA"/>
</dbReference>
<dbReference type="GO" id="GO:0005829">
    <property type="term" value="C:cytosol"/>
    <property type="evidence" value="ECO:0007669"/>
    <property type="project" value="TreeGrafter"/>
</dbReference>
<dbReference type="PANTHER" id="PTHR11644:SF2">
    <property type="entry name" value="CYTIDINE DEAMINASE"/>
    <property type="match status" value="1"/>
</dbReference>
<gene>
    <name evidence="3" type="ORF">CVS30_14795</name>
</gene>
<dbReference type="Gene3D" id="3.40.140.10">
    <property type="entry name" value="Cytidine Deaminase, domain 2"/>
    <property type="match status" value="1"/>
</dbReference>
<protein>
    <submittedName>
        <fullName evidence="3">Cytidine deaminase</fullName>
    </submittedName>
</protein>
<proteinExistence type="inferred from homology"/>
<dbReference type="GO" id="GO:0055086">
    <property type="term" value="P:nucleobase-containing small molecule metabolic process"/>
    <property type="evidence" value="ECO:0007669"/>
    <property type="project" value="UniProtKB-ARBA"/>
</dbReference>
<dbReference type="AlphaFoldDB" id="A0A2V5ILM3"/>
<dbReference type="PROSITE" id="PS51747">
    <property type="entry name" value="CYT_DCMP_DEAMINASES_2"/>
    <property type="match status" value="1"/>
</dbReference>
<feature type="domain" description="CMP/dCMP-type deaminase" evidence="2">
    <location>
        <begin position="14"/>
        <end position="142"/>
    </location>
</feature>
<dbReference type="OrthoDB" id="9795347at2"/>
<dbReference type="GO" id="GO:0072527">
    <property type="term" value="P:pyrimidine-containing compound metabolic process"/>
    <property type="evidence" value="ECO:0007669"/>
    <property type="project" value="UniProtKB-ARBA"/>
</dbReference>
<accession>A0A2V5ILM3</accession>
<evidence type="ECO:0000259" key="2">
    <source>
        <dbReference type="PROSITE" id="PS51747"/>
    </source>
</evidence>
<dbReference type="PANTHER" id="PTHR11644">
    <property type="entry name" value="CYTIDINE DEAMINASE"/>
    <property type="match status" value="1"/>
</dbReference>